<evidence type="ECO:0000256" key="4">
    <source>
        <dbReference type="ARBA" id="ARBA00022692"/>
    </source>
</evidence>
<protein>
    <recommendedName>
        <fullName evidence="12">V-type proton ATPase subunit</fullName>
    </recommendedName>
</protein>
<accession>A0AAV6G540</accession>
<proteinExistence type="inferred from homology"/>
<dbReference type="GO" id="GO:0033179">
    <property type="term" value="C:proton-transporting V-type ATPase, V0 domain"/>
    <property type="evidence" value="ECO:0007669"/>
    <property type="project" value="InterPro"/>
</dbReference>
<feature type="transmembrane region" description="Helical" evidence="9">
    <location>
        <begin position="6"/>
        <end position="28"/>
    </location>
</feature>
<comment type="similarity">
    <text evidence="2">Belongs to the V-ATPase e1/e2 subunit family.</text>
</comment>
<dbReference type="AlphaFoldDB" id="A0AAV6G540"/>
<keyword evidence="11" id="KW-1185">Reference proteome</keyword>
<dbReference type="Pfam" id="PF05493">
    <property type="entry name" value="ATP_synt_H"/>
    <property type="match status" value="1"/>
</dbReference>
<evidence type="ECO:0000256" key="2">
    <source>
        <dbReference type="ARBA" id="ARBA00008328"/>
    </source>
</evidence>
<evidence type="ECO:0008006" key="12">
    <source>
        <dbReference type="Google" id="ProtNLM"/>
    </source>
</evidence>
<organism evidence="10 11">
    <name type="scientific">Alosa alosa</name>
    <name type="common">allis shad</name>
    <dbReference type="NCBI Taxonomy" id="278164"/>
    <lineage>
        <taxon>Eukaryota</taxon>
        <taxon>Metazoa</taxon>
        <taxon>Chordata</taxon>
        <taxon>Craniata</taxon>
        <taxon>Vertebrata</taxon>
        <taxon>Euteleostomi</taxon>
        <taxon>Actinopterygii</taxon>
        <taxon>Neopterygii</taxon>
        <taxon>Teleostei</taxon>
        <taxon>Clupei</taxon>
        <taxon>Clupeiformes</taxon>
        <taxon>Clupeoidei</taxon>
        <taxon>Clupeidae</taxon>
        <taxon>Alosa</taxon>
    </lineage>
</organism>
<evidence type="ECO:0000256" key="1">
    <source>
        <dbReference type="ARBA" id="ARBA00004141"/>
    </source>
</evidence>
<evidence type="ECO:0000256" key="7">
    <source>
        <dbReference type="ARBA" id="ARBA00023065"/>
    </source>
</evidence>
<keyword evidence="6 9" id="KW-1133">Transmembrane helix</keyword>
<keyword evidence="4 9" id="KW-0812">Transmembrane</keyword>
<dbReference type="GO" id="GO:0046961">
    <property type="term" value="F:proton-transporting ATPase activity, rotational mechanism"/>
    <property type="evidence" value="ECO:0007669"/>
    <property type="project" value="InterPro"/>
</dbReference>
<evidence type="ECO:0000313" key="11">
    <source>
        <dbReference type="Proteomes" id="UP000823561"/>
    </source>
</evidence>
<name>A0AAV6G540_9TELE</name>
<dbReference type="PANTHER" id="PTHR12263:SF5">
    <property type="entry name" value="V-TYPE PROTON ATPASE SUBUNIT E 1"/>
    <property type="match status" value="1"/>
</dbReference>
<keyword evidence="5" id="KW-0375">Hydrogen ion transport</keyword>
<gene>
    <name evidence="10" type="ORF">AALO_G00190460</name>
</gene>
<dbReference type="InterPro" id="IPR008389">
    <property type="entry name" value="ATPase_V0-cplx_e1/e2_su"/>
</dbReference>
<dbReference type="Proteomes" id="UP000823561">
    <property type="component" value="Chromosome 14"/>
</dbReference>
<evidence type="ECO:0000256" key="8">
    <source>
        <dbReference type="ARBA" id="ARBA00023136"/>
    </source>
</evidence>
<feature type="transmembrane region" description="Helical" evidence="9">
    <location>
        <begin position="35"/>
        <end position="58"/>
    </location>
</feature>
<keyword evidence="3" id="KW-0813">Transport</keyword>
<comment type="caution">
    <text evidence="10">The sequence shown here is derived from an EMBL/GenBank/DDBJ whole genome shotgun (WGS) entry which is preliminary data.</text>
</comment>
<evidence type="ECO:0000256" key="9">
    <source>
        <dbReference type="SAM" id="Phobius"/>
    </source>
</evidence>
<keyword evidence="8 9" id="KW-0472">Membrane</keyword>
<evidence type="ECO:0000256" key="3">
    <source>
        <dbReference type="ARBA" id="ARBA00022448"/>
    </source>
</evidence>
<keyword evidence="7" id="KW-0406">Ion transport</keyword>
<evidence type="ECO:0000256" key="6">
    <source>
        <dbReference type="ARBA" id="ARBA00022989"/>
    </source>
</evidence>
<dbReference type="PANTHER" id="PTHR12263">
    <property type="entry name" value="VACUOLAR ATP SYNTHASE SUBUNIT H"/>
    <property type="match status" value="1"/>
</dbReference>
<evidence type="ECO:0000313" key="10">
    <source>
        <dbReference type="EMBL" id="KAG5270248.1"/>
    </source>
</evidence>
<comment type="subcellular location">
    <subcellularLocation>
        <location evidence="1">Membrane</location>
        <topology evidence="1">Multi-pass membrane protein</topology>
    </subcellularLocation>
</comment>
<evidence type="ECO:0000256" key="5">
    <source>
        <dbReference type="ARBA" id="ARBA00022781"/>
    </source>
</evidence>
<sequence length="68" mass="7351">MAELSFVIPMAVMTIFWGIVGGVVPWFIPKGPNSGVIVTMLVLTAVCCYLFWLIAILSTAPPLRPMGL</sequence>
<dbReference type="EMBL" id="JADWDJ010000014">
    <property type="protein sequence ID" value="KAG5270248.1"/>
    <property type="molecule type" value="Genomic_DNA"/>
</dbReference>
<reference evidence="10" key="1">
    <citation type="submission" date="2020-10" db="EMBL/GenBank/DDBJ databases">
        <title>Chromosome-scale genome assembly of the Allis shad, Alosa alosa.</title>
        <authorList>
            <person name="Margot Z."/>
            <person name="Christophe K."/>
            <person name="Cabau C."/>
            <person name="Louis A."/>
            <person name="Berthelot C."/>
            <person name="Parey E."/>
            <person name="Roest Crollius H."/>
            <person name="Montfort J."/>
            <person name="Robinson-Rechavi M."/>
            <person name="Bucao C."/>
            <person name="Bouchez O."/>
            <person name="Gislard M."/>
            <person name="Lluch J."/>
            <person name="Milhes M."/>
            <person name="Lampietro C."/>
            <person name="Lopez Roques C."/>
            <person name="Donnadieu C."/>
            <person name="Braasch I."/>
            <person name="Desvignes T."/>
            <person name="Postlethwait J."/>
            <person name="Bobe J."/>
            <person name="Guiguen Y."/>
        </authorList>
    </citation>
    <scope>NUCLEOTIDE SEQUENCE</scope>
    <source>
        <strain evidence="10">M-15738</strain>
        <tissue evidence="10">Blood</tissue>
    </source>
</reference>